<comment type="similarity">
    <text evidence="1 3">Belongs to the short-chain dehydrogenases/reductases (SDR) family.</text>
</comment>
<dbReference type="GO" id="GO:0016616">
    <property type="term" value="F:oxidoreductase activity, acting on the CH-OH group of donors, NAD or NADP as acceptor"/>
    <property type="evidence" value="ECO:0007669"/>
    <property type="project" value="UniProtKB-ARBA"/>
</dbReference>
<dbReference type="PRINTS" id="PR00081">
    <property type="entry name" value="GDHRDH"/>
</dbReference>
<dbReference type="SMART" id="SM00822">
    <property type="entry name" value="PKS_KR"/>
    <property type="match status" value="1"/>
</dbReference>
<dbReference type="PANTHER" id="PTHR42760">
    <property type="entry name" value="SHORT-CHAIN DEHYDROGENASES/REDUCTASES FAMILY MEMBER"/>
    <property type="match status" value="1"/>
</dbReference>
<proteinExistence type="inferred from homology"/>
<evidence type="ECO:0000313" key="5">
    <source>
        <dbReference type="EMBL" id="KAK3215725.1"/>
    </source>
</evidence>
<keyword evidence="6" id="KW-1185">Reference proteome</keyword>
<evidence type="ECO:0000256" key="2">
    <source>
        <dbReference type="ARBA" id="ARBA00023002"/>
    </source>
</evidence>
<evidence type="ECO:0000259" key="4">
    <source>
        <dbReference type="SMART" id="SM00822"/>
    </source>
</evidence>
<dbReference type="AlphaFoldDB" id="A0AAN6M3K3"/>
<dbReference type="SUPFAM" id="SSF51735">
    <property type="entry name" value="NAD(P)-binding Rossmann-fold domains"/>
    <property type="match status" value="1"/>
</dbReference>
<evidence type="ECO:0000313" key="6">
    <source>
        <dbReference type="Proteomes" id="UP001280581"/>
    </source>
</evidence>
<dbReference type="CDD" id="cd05233">
    <property type="entry name" value="SDR_c"/>
    <property type="match status" value="1"/>
</dbReference>
<dbReference type="Gene3D" id="3.40.50.720">
    <property type="entry name" value="NAD(P)-binding Rossmann-like Domain"/>
    <property type="match status" value="1"/>
</dbReference>
<evidence type="ECO:0000256" key="3">
    <source>
        <dbReference type="RuleBase" id="RU000363"/>
    </source>
</evidence>
<dbReference type="PRINTS" id="PR00080">
    <property type="entry name" value="SDRFAMILY"/>
</dbReference>
<feature type="domain" description="Ketoreductase" evidence="4">
    <location>
        <begin position="35"/>
        <end position="229"/>
    </location>
</feature>
<dbReference type="Proteomes" id="UP001280581">
    <property type="component" value="Unassembled WGS sequence"/>
</dbReference>
<gene>
    <name evidence="5" type="ORF">GRF29_8g918529</name>
</gene>
<organism evidence="5 6">
    <name type="scientific">Pseudopithomyces chartarum</name>
    <dbReference type="NCBI Taxonomy" id="1892770"/>
    <lineage>
        <taxon>Eukaryota</taxon>
        <taxon>Fungi</taxon>
        <taxon>Dikarya</taxon>
        <taxon>Ascomycota</taxon>
        <taxon>Pezizomycotina</taxon>
        <taxon>Dothideomycetes</taxon>
        <taxon>Pleosporomycetidae</taxon>
        <taxon>Pleosporales</taxon>
        <taxon>Massarineae</taxon>
        <taxon>Didymosphaeriaceae</taxon>
        <taxon>Pseudopithomyces</taxon>
    </lineage>
</organism>
<reference evidence="5 6" key="1">
    <citation type="submission" date="2021-02" db="EMBL/GenBank/DDBJ databases">
        <title>Genome assembly of Pseudopithomyces chartarum.</title>
        <authorList>
            <person name="Jauregui R."/>
            <person name="Singh J."/>
            <person name="Voisey C."/>
        </authorList>
    </citation>
    <scope>NUCLEOTIDE SEQUENCE [LARGE SCALE GENOMIC DNA]</scope>
    <source>
        <strain evidence="5 6">AGR01</strain>
    </source>
</reference>
<dbReference type="InterPro" id="IPR057326">
    <property type="entry name" value="KR_dom"/>
</dbReference>
<accession>A0AAN6M3K3</accession>
<protein>
    <recommendedName>
        <fullName evidence="4">Ketoreductase domain-containing protein</fullName>
    </recommendedName>
</protein>
<comment type="caution">
    <text evidence="5">The sequence shown here is derived from an EMBL/GenBank/DDBJ whole genome shotgun (WGS) entry which is preliminary data.</text>
</comment>
<dbReference type="InterPro" id="IPR002347">
    <property type="entry name" value="SDR_fam"/>
</dbReference>
<dbReference type="InterPro" id="IPR036291">
    <property type="entry name" value="NAD(P)-bd_dom_sf"/>
</dbReference>
<keyword evidence="2" id="KW-0560">Oxidoreductase</keyword>
<evidence type="ECO:0000256" key="1">
    <source>
        <dbReference type="ARBA" id="ARBA00006484"/>
    </source>
</evidence>
<dbReference type="PANTHER" id="PTHR42760:SF37">
    <property type="entry name" value="CLAVALDEHYDE DEHYDROGENASE"/>
    <property type="match status" value="1"/>
</dbReference>
<sequence>MPMPSNDFPVFTKTFHSSVYPSIDPTSAALSSKGKVVLVTGGGRGIGKAIATAFAKAGARAVIVIGRTEATLKVAEKEISEVAQNAGSTTIVRSFAADVANAETLSHVFKSASAEFGAIDVVVNNAAVLHLGTLGSTNLEHYWSAFETNVKGSLNLMQAFAQSSLDRDITAPATFINVSSVGLIMPTFPTWSNYVATKLAAFSMTQYLAAESGGKIRAFSIHPGRVETDMAKENGIPTFEDPELPGAFCVWLATTREADFLQHRLIASSWDVDELLQMREEIETKNLLKMAFAGLVGPPLG</sequence>
<dbReference type="EMBL" id="WVTA01000002">
    <property type="protein sequence ID" value="KAK3215725.1"/>
    <property type="molecule type" value="Genomic_DNA"/>
</dbReference>
<name>A0AAN6M3K3_9PLEO</name>
<dbReference type="Pfam" id="PF00106">
    <property type="entry name" value="adh_short"/>
    <property type="match status" value="1"/>
</dbReference>